<dbReference type="InterPro" id="IPR016181">
    <property type="entry name" value="Acyl_CoA_acyltransferase"/>
</dbReference>
<dbReference type="PROSITE" id="PS51186">
    <property type="entry name" value="GNAT"/>
    <property type="match status" value="1"/>
</dbReference>
<sequence length="154" mass="16982">MTATVPIDALRESDAQRCAELERMLFPGDDPWSARAFRDELRAGHHYLAARVGDELVGYAGIAFVAGPPQAEAEIHTIGVDPAHRRRGIGRDLLRGLLAVADAEHATVFLEVRTDNDAARLMYEAEGFTVVGLRRRYYSPSGADAHTMRREPTP</sequence>
<accession>A0ABX1RL19</accession>
<dbReference type="RefSeq" id="WP_169399134.1">
    <property type="nucleotide sequence ID" value="NZ_BAAAJH010000041.1"/>
</dbReference>
<dbReference type="Gene3D" id="3.40.630.30">
    <property type="match status" value="1"/>
</dbReference>
<gene>
    <name evidence="5" type="primary">rimI</name>
    <name evidence="5" type="ORF">HF577_28860</name>
</gene>
<comment type="catalytic activity">
    <reaction evidence="3">
        <text>N-terminal L-alanyl-[ribosomal protein bS18] + acetyl-CoA = N-terminal N(alpha)-acetyl-L-alanyl-[ribosomal protein bS18] + CoA + H(+)</text>
        <dbReference type="Rhea" id="RHEA:43756"/>
        <dbReference type="Rhea" id="RHEA-COMP:10676"/>
        <dbReference type="Rhea" id="RHEA-COMP:10677"/>
        <dbReference type="ChEBI" id="CHEBI:15378"/>
        <dbReference type="ChEBI" id="CHEBI:57287"/>
        <dbReference type="ChEBI" id="CHEBI:57288"/>
        <dbReference type="ChEBI" id="CHEBI:64718"/>
        <dbReference type="ChEBI" id="CHEBI:83683"/>
        <dbReference type="EC" id="2.3.1.266"/>
    </reaction>
</comment>
<dbReference type="InterPro" id="IPR006464">
    <property type="entry name" value="AcTrfase_RimI/Ard1"/>
</dbReference>
<proteinExistence type="inferred from homology"/>
<comment type="similarity">
    <text evidence="3">Belongs to the acetyltransferase family. RimI subfamily.</text>
</comment>
<keyword evidence="3" id="KW-0963">Cytoplasm</keyword>
<dbReference type="InterPro" id="IPR050832">
    <property type="entry name" value="Bact_Acetyltransf"/>
</dbReference>
<comment type="caution">
    <text evidence="5">The sequence shown here is derived from an EMBL/GenBank/DDBJ whole genome shotgun (WGS) entry which is preliminary data.</text>
</comment>
<comment type="function">
    <text evidence="3">Acetylates the N-terminal alanine of ribosomal protein bS18.</text>
</comment>
<keyword evidence="5" id="KW-0689">Ribosomal protein</keyword>
<dbReference type="Pfam" id="PF00583">
    <property type="entry name" value="Acetyltransf_1"/>
    <property type="match status" value="1"/>
</dbReference>
<evidence type="ECO:0000313" key="6">
    <source>
        <dbReference type="Proteomes" id="UP001296706"/>
    </source>
</evidence>
<keyword evidence="6" id="KW-1185">Reference proteome</keyword>
<evidence type="ECO:0000256" key="1">
    <source>
        <dbReference type="ARBA" id="ARBA00022679"/>
    </source>
</evidence>
<keyword evidence="5" id="KW-0687">Ribonucleoprotein</keyword>
<evidence type="ECO:0000259" key="4">
    <source>
        <dbReference type="PROSITE" id="PS51186"/>
    </source>
</evidence>
<dbReference type="CDD" id="cd04301">
    <property type="entry name" value="NAT_SF"/>
    <property type="match status" value="1"/>
</dbReference>
<dbReference type="InterPro" id="IPR000182">
    <property type="entry name" value="GNAT_dom"/>
</dbReference>
<evidence type="ECO:0000256" key="2">
    <source>
        <dbReference type="ARBA" id="ARBA00023315"/>
    </source>
</evidence>
<feature type="domain" description="N-acetyltransferase" evidence="4">
    <location>
        <begin position="5"/>
        <end position="153"/>
    </location>
</feature>
<dbReference type="NCBIfam" id="TIGR01575">
    <property type="entry name" value="rimI"/>
    <property type="match status" value="1"/>
</dbReference>
<evidence type="ECO:0000256" key="3">
    <source>
        <dbReference type="RuleBase" id="RU363094"/>
    </source>
</evidence>
<dbReference type="EC" id="2.3.1.266" evidence="3"/>
<keyword evidence="2" id="KW-0012">Acyltransferase</keyword>
<keyword evidence="1" id="KW-0808">Transferase</keyword>
<organism evidence="5 6">
    <name type="scientific">Pseudonocardia xinjiangensis</name>
    <dbReference type="NCBI Taxonomy" id="75289"/>
    <lineage>
        <taxon>Bacteria</taxon>
        <taxon>Bacillati</taxon>
        <taxon>Actinomycetota</taxon>
        <taxon>Actinomycetes</taxon>
        <taxon>Pseudonocardiales</taxon>
        <taxon>Pseudonocardiaceae</taxon>
        <taxon>Pseudonocardia</taxon>
    </lineage>
</organism>
<dbReference type="GO" id="GO:0005840">
    <property type="term" value="C:ribosome"/>
    <property type="evidence" value="ECO:0007669"/>
    <property type="project" value="UniProtKB-KW"/>
</dbReference>
<protein>
    <recommendedName>
        <fullName evidence="3">[Ribosomal protein bS18]-alanine N-acetyltransferase</fullName>
        <ecNumber evidence="3">2.3.1.266</ecNumber>
    </recommendedName>
</protein>
<name>A0ABX1RL19_9PSEU</name>
<comment type="subcellular location">
    <subcellularLocation>
        <location evidence="3">Cytoplasm</location>
    </subcellularLocation>
</comment>
<dbReference type="EMBL" id="JAAXKY010000129">
    <property type="protein sequence ID" value="NMH81091.1"/>
    <property type="molecule type" value="Genomic_DNA"/>
</dbReference>
<evidence type="ECO:0000313" key="5">
    <source>
        <dbReference type="EMBL" id="NMH81091.1"/>
    </source>
</evidence>
<dbReference type="PANTHER" id="PTHR43877">
    <property type="entry name" value="AMINOALKYLPHOSPHONATE N-ACETYLTRANSFERASE-RELATED-RELATED"/>
    <property type="match status" value="1"/>
</dbReference>
<reference evidence="5 6" key="1">
    <citation type="submission" date="2020-04" db="EMBL/GenBank/DDBJ databases">
        <authorList>
            <person name="Klaysubun C."/>
            <person name="Duangmal K."/>
            <person name="Lipun K."/>
        </authorList>
    </citation>
    <scope>NUCLEOTIDE SEQUENCE [LARGE SCALE GENOMIC DNA]</scope>
    <source>
        <strain evidence="5 6">JCM 11839</strain>
    </source>
</reference>
<dbReference type="SUPFAM" id="SSF55729">
    <property type="entry name" value="Acyl-CoA N-acyltransferases (Nat)"/>
    <property type="match status" value="1"/>
</dbReference>
<dbReference type="Proteomes" id="UP001296706">
    <property type="component" value="Unassembled WGS sequence"/>
</dbReference>